<feature type="compositionally biased region" description="Polar residues" evidence="11">
    <location>
        <begin position="533"/>
        <end position="543"/>
    </location>
</feature>
<feature type="compositionally biased region" description="Low complexity" evidence="11">
    <location>
        <begin position="436"/>
        <end position="452"/>
    </location>
</feature>
<feature type="region of interest" description="Disordered" evidence="11">
    <location>
        <begin position="1530"/>
        <end position="1556"/>
    </location>
</feature>
<dbReference type="Pfam" id="PF11597">
    <property type="entry name" value="Med13_N"/>
    <property type="match status" value="1"/>
</dbReference>
<feature type="compositionally biased region" description="Polar residues" evidence="11">
    <location>
        <begin position="422"/>
        <end position="435"/>
    </location>
</feature>
<protein>
    <recommendedName>
        <fullName evidence="3 10">Mediator of RNA polymerase II transcription subunit 13</fullName>
    </recommendedName>
    <alternativeName>
        <fullName evidence="9 10">Mediator complex subunit 13</fullName>
    </alternativeName>
</protein>
<evidence type="ECO:0000259" key="12">
    <source>
        <dbReference type="Pfam" id="PF06333"/>
    </source>
</evidence>
<feature type="compositionally biased region" description="Low complexity" evidence="11">
    <location>
        <begin position="504"/>
        <end position="522"/>
    </location>
</feature>
<dbReference type="InterPro" id="IPR051139">
    <property type="entry name" value="Mediator_complx_sub13"/>
</dbReference>
<comment type="subcellular location">
    <subcellularLocation>
        <location evidence="1 10">Nucleus</location>
    </subcellularLocation>
</comment>
<gene>
    <name evidence="14" type="ORF">D9615_008048</name>
</gene>
<evidence type="ECO:0000256" key="4">
    <source>
        <dbReference type="ARBA" id="ARBA00022491"/>
    </source>
</evidence>
<feature type="compositionally biased region" description="Polar residues" evidence="11">
    <location>
        <begin position="1480"/>
        <end position="1490"/>
    </location>
</feature>
<proteinExistence type="inferred from homology"/>
<feature type="compositionally biased region" description="Low complexity" evidence="11">
    <location>
        <begin position="626"/>
        <end position="643"/>
    </location>
</feature>
<sequence length="1658" mass="177631">MSSLDDRLLSSRIHLPPEPCVAYTRLAPLQPDNALLSFELARRSLLATNESAPLVHSLLSSISVTQSARMYVFAVSTQSRITDAISRLDSLQFDGLAPEDTCFFALKDIYTCSAACSHRCLQSHSPAPREIYSHFLEAVRIRLLDDVAHAASQAQPPRPVRRLKGGFLLGSPPSTSEWGSSWEYRALSRPLLYCQLQIHLSNHPIPSLIVHPLLLPTHFLPLAYSLPLPPGTPITLLPHGTPAFFLALYSGPTSALTRQFQESLSGLGVSGWDAPSASAQPYIIAWINVENKQGEDKGLLLIYPTALCLSSIPSLSTRPPLHYIPDLPAPLQPSPYVSTSAANPIPPSPSITAPAQLQSQPILPSSPTSDSISAFRALTLSKSKDIRQIAAEVAEYVDAVARDRERERERLRRERERDNTHAGGSSHSRSPKLTRTTVPAVSASATTSTSSSLPPPAPAPSQPVAQPPSTITPTQTQQSFYPSPPQTNPPIPIPLRTSASAEPTVASTSTAALDTTSASTVPTPLPLPLPTSEPISAPQTSFDAPSDADAAWAQPYLDIDLNMDIDFDMMDMDMDMGFRSGGRGIGGMDFDDAAFTDDDFSFFDRPSTLSASSGGARGLGLAPTAATTHMQAQTQTQVPQTPASVLPQQIPTPHPHPHSSSPWGNTPGYPNSHHLNTDSSPNPPLLPPSPGPTPPSAAASPAPLTPFAPLALAPAVHLQSLASAGGTFDPIPFAAYHRALDGKYAVGKFALPSPPEEEDEHPDGWWGLGAAHNEDTNTGIDSHTHTATSSSNGSGNDHRGRGGWRAKYMAATDPRIGVVRKLIGVKRKMDFAQGGRRAKSCSGSSSGSGSGSNFAFGSTAATTTPTTTTKAKTTMSPSWIREHEDWEKNATRTRSTPGAAAVDEEDEEEEESDGDMDAASSITSPAISRPSTPPPSYLPPGPSLLPTYFHHAELLPLSTPLRPLGSAPTHHLTGPMPALSVPTPASPAAVLGAAAEKSKSLEAAAYTVASEVVENPPWAEAWRASTLAGARKPAEVWLADVRWIGRVFGAVPGLEGPLDLGSLFGFGDGAAAEEGGVAKPPLRVMEAPMIAIGKGDAVIQVLPTALRFWEKLGLGPRGGKKNGTAFVLFEDGTEERQEQVEAWLSTVATTYEGMHLGTLVPGKSPSNPRAGVHPVRFDSSFRKSLGKCFQCPPNHQCPNIIITTASLMANLPASQSSLIFFIVTPIATLTLASPVLRQVFSAVKKALKTYSEAQIHFQFIPEQLIHGNIGNPASVFSDLELLCGSIYNRILVPVDRVMSRRFFEFGERVRKYFQEPVLTLARPVYNKVSFVRAPHASLDVMDRNTFLHVGYQVSPCGKWILAACIDQRGEAHDLGVWLTQSPGEGESEEVSDETFLVSKIWDFAVQFAKKANVEWRIVFSRLGTMAEGELEAWATWIEAKSRAVRMASVTILSVESEAPWTFCSTQPQPKSPPSKVPNPTRSASTSKNHPQNIFTDISTIIYAVSPYSTLPQSRPPTFADLGLSLSLVPEPPCPSTPSSLPGQDQRPPSPSLPHPLSFLPRSSTTLICIPATPSPTAISMLHIHLLHTARPPSSPATQEDIPSLHSAITRNFHELAVLAGTRWRLGVSPMLPFHLAAVEAMRIALARDQYALDSADGA</sequence>
<feature type="compositionally biased region" description="Acidic residues" evidence="11">
    <location>
        <begin position="902"/>
        <end position="916"/>
    </location>
</feature>
<keyword evidence="8 10" id="KW-0539">Nucleus</keyword>
<dbReference type="PANTHER" id="PTHR48249">
    <property type="entry name" value="MEDIATOR OF RNA POLYMERASE II TRANSCRIPTION SUBUNIT 13"/>
    <property type="match status" value="1"/>
</dbReference>
<feature type="compositionally biased region" description="Pro residues" evidence="11">
    <location>
        <begin position="931"/>
        <end position="940"/>
    </location>
</feature>
<keyword evidence="4 10" id="KW-0678">Repressor</keyword>
<evidence type="ECO:0000256" key="8">
    <source>
        <dbReference type="ARBA" id="ARBA00023242"/>
    </source>
</evidence>
<evidence type="ECO:0000259" key="13">
    <source>
        <dbReference type="Pfam" id="PF11597"/>
    </source>
</evidence>
<feature type="region of interest" description="Disordered" evidence="11">
    <location>
        <begin position="751"/>
        <end position="803"/>
    </location>
</feature>
<evidence type="ECO:0000256" key="9">
    <source>
        <dbReference type="ARBA" id="ARBA00032008"/>
    </source>
</evidence>
<feature type="compositionally biased region" description="Polar residues" evidence="11">
    <location>
        <begin position="356"/>
        <end position="368"/>
    </location>
</feature>
<dbReference type="InterPro" id="IPR021643">
    <property type="entry name" value="Mediator_Med13_N"/>
</dbReference>
<feature type="region of interest" description="Disordered" evidence="11">
    <location>
        <begin position="626"/>
        <end position="702"/>
    </location>
</feature>
<dbReference type="InterPro" id="IPR009401">
    <property type="entry name" value="Med13_C"/>
</dbReference>
<feature type="compositionally biased region" description="Pro residues" evidence="11">
    <location>
        <begin position="482"/>
        <end position="493"/>
    </location>
</feature>
<dbReference type="GO" id="GO:0003713">
    <property type="term" value="F:transcription coactivator activity"/>
    <property type="evidence" value="ECO:0007669"/>
    <property type="project" value="TreeGrafter"/>
</dbReference>
<evidence type="ECO:0000256" key="1">
    <source>
        <dbReference type="ARBA" id="ARBA00004123"/>
    </source>
</evidence>
<comment type="similarity">
    <text evidence="2 10">Belongs to the Mediator complex subunit 13 family.</text>
</comment>
<feature type="compositionally biased region" description="Polar residues" evidence="11">
    <location>
        <begin position="776"/>
        <end position="795"/>
    </location>
</feature>
<feature type="domain" description="Mediator complex subunit Med13 N-terminal" evidence="13">
    <location>
        <begin position="9"/>
        <end position="311"/>
    </location>
</feature>
<dbReference type="GO" id="GO:0045944">
    <property type="term" value="P:positive regulation of transcription by RNA polymerase II"/>
    <property type="evidence" value="ECO:0007669"/>
    <property type="project" value="TreeGrafter"/>
</dbReference>
<keyword evidence="7 10" id="KW-0804">Transcription</keyword>
<feature type="region of interest" description="Disordered" evidence="11">
    <location>
        <begin position="832"/>
        <end position="940"/>
    </location>
</feature>
<evidence type="ECO:0000256" key="10">
    <source>
        <dbReference type="RuleBase" id="RU364134"/>
    </source>
</evidence>
<dbReference type="Pfam" id="PF06333">
    <property type="entry name" value="Med13_C"/>
    <property type="match status" value="1"/>
</dbReference>
<name>A0A8H5GVG4_9AGAR</name>
<accession>A0A8H5GVG4</accession>
<evidence type="ECO:0000256" key="7">
    <source>
        <dbReference type="ARBA" id="ARBA00023163"/>
    </source>
</evidence>
<comment type="function">
    <text evidence="10">Component of the SRB8-11 complex. The SRB8-11 complex is a regulatory module of the Mediator complex which is itself involved in regulation of basal and activated RNA polymerase II-dependent transcription. The SRB8-11 complex may be involved in the transcriptional repression of a subset of genes regulated by Mediator. It may inhibit the association of the Mediator complex with RNA polymerase II to form the holoenzyme complex.</text>
</comment>
<feature type="compositionally biased region" description="Low complexity" evidence="11">
    <location>
        <begin position="462"/>
        <end position="479"/>
    </location>
</feature>
<evidence type="ECO:0000313" key="15">
    <source>
        <dbReference type="Proteomes" id="UP000565441"/>
    </source>
</evidence>
<comment type="subunit">
    <text evidence="10">Component of the SRB8-11 complex, which itself associates with the Mediator complex.</text>
</comment>
<feature type="domain" description="Mediator complex subunit Med13 C-terminal" evidence="12">
    <location>
        <begin position="1315"/>
        <end position="1638"/>
    </location>
</feature>
<keyword evidence="6 10" id="KW-0010">Activator</keyword>
<dbReference type="PANTHER" id="PTHR48249:SF3">
    <property type="entry name" value="MEDIATOR OF RNA POLYMERASE II TRANSCRIPTION SUBUNIT 13"/>
    <property type="match status" value="1"/>
</dbReference>
<evidence type="ECO:0000256" key="6">
    <source>
        <dbReference type="ARBA" id="ARBA00023159"/>
    </source>
</evidence>
<evidence type="ECO:0000256" key="11">
    <source>
        <dbReference type="SAM" id="MobiDB-lite"/>
    </source>
</evidence>
<dbReference type="Proteomes" id="UP000565441">
    <property type="component" value="Unassembled WGS sequence"/>
</dbReference>
<evidence type="ECO:0000256" key="3">
    <source>
        <dbReference type="ARBA" id="ARBA00019618"/>
    </source>
</evidence>
<feature type="region of interest" description="Disordered" evidence="11">
    <location>
        <begin position="403"/>
        <end position="547"/>
    </location>
</feature>
<keyword evidence="15" id="KW-1185">Reference proteome</keyword>
<evidence type="ECO:0000313" key="14">
    <source>
        <dbReference type="EMBL" id="KAF5371974.1"/>
    </source>
</evidence>
<feature type="compositionally biased region" description="Pro residues" evidence="11">
    <location>
        <begin position="681"/>
        <end position="695"/>
    </location>
</feature>
<feature type="region of interest" description="Disordered" evidence="11">
    <location>
        <begin position="338"/>
        <end position="368"/>
    </location>
</feature>
<comment type="caution">
    <text evidence="14">The sequence shown here is derived from an EMBL/GenBank/DDBJ whole genome shotgun (WGS) entry which is preliminary data.</text>
</comment>
<organism evidence="14 15">
    <name type="scientific">Tricholomella constricta</name>
    <dbReference type="NCBI Taxonomy" id="117010"/>
    <lineage>
        <taxon>Eukaryota</taxon>
        <taxon>Fungi</taxon>
        <taxon>Dikarya</taxon>
        <taxon>Basidiomycota</taxon>
        <taxon>Agaricomycotina</taxon>
        <taxon>Agaricomycetes</taxon>
        <taxon>Agaricomycetidae</taxon>
        <taxon>Agaricales</taxon>
        <taxon>Tricholomatineae</taxon>
        <taxon>Lyophyllaceae</taxon>
        <taxon>Tricholomella</taxon>
    </lineage>
</organism>
<keyword evidence="5 10" id="KW-0805">Transcription regulation</keyword>
<feature type="compositionally biased region" description="Low complexity" evidence="11">
    <location>
        <begin position="840"/>
        <end position="874"/>
    </location>
</feature>
<dbReference type="EMBL" id="JAACJP010000044">
    <property type="protein sequence ID" value="KAF5371974.1"/>
    <property type="molecule type" value="Genomic_DNA"/>
</dbReference>
<feature type="region of interest" description="Disordered" evidence="11">
    <location>
        <begin position="1462"/>
        <end position="1490"/>
    </location>
</feature>
<feature type="compositionally biased region" description="Basic and acidic residues" evidence="11">
    <location>
        <begin position="880"/>
        <end position="890"/>
    </location>
</feature>
<dbReference type="OrthoDB" id="103819at2759"/>
<evidence type="ECO:0000256" key="2">
    <source>
        <dbReference type="ARBA" id="ARBA00009354"/>
    </source>
</evidence>
<dbReference type="GO" id="GO:0016592">
    <property type="term" value="C:mediator complex"/>
    <property type="evidence" value="ECO:0007669"/>
    <property type="project" value="InterPro"/>
</dbReference>
<reference evidence="14 15" key="1">
    <citation type="journal article" date="2020" name="ISME J.">
        <title>Uncovering the hidden diversity of litter-decomposition mechanisms in mushroom-forming fungi.</title>
        <authorList>
            <person name="Floudas D."/>
            <person name="Bentzer J."/>
            <person name="Ahren D."/>
            <person name="Johansson T."/>
            <person name="Persson P."/>
            <person name="Tunlid A."/>
        </authorList>
    </citation>
    <scope>NUCLEOTIDE SEQUENCE [LARGE SCALE GENOMIC DNA]</scope>
    <source>
        <strain evidence="14 15">CBS 661.87</strain>
    </source>
</reference>
<evidence type="ECO:0000256" key="5">
    <source>
        <dbReference type="ARBA" id="ARBA00023015"/>
    </source>
</evidence>
<feature type="compositionally biased region" description="Basic and acidic residues" evidence="11">
    <location>
        <begin position="403"/>
        <end position="420"/>
    </location>
</feature>